<name>A0ACB9E264_CICIN</name>
<evidence type="ECO:0000313" key="2">
    <source>
        <dbReference type="Proteomes" id="UP001055811"/>
    </source>
</evidence>
<sequence>MDRNTLLPEMKLGWDRNTGVNRFLQSWKTNTIPGTGDYTFKMDIDGFLEVVLSRKGTEAYRSGPWNGRRFSGEPEMKSTAVINFELTYSSGDPKARIPLGYSGGGAAPNGAPMVVQLQMAW</sequence>
<accession>A0ACB9E264</accession>
<gene>
    <name evidence="1" type="ORF">L2E82_25128</name>
</gene>
<protein>
    <submittedName>
        <fullName evidence="1">Uncharacterized protein</fullName>
    </submittedName>
</protein>
<evidence type="ECO:0000313" key="1">
    <source>
        <dbReference type="EMBL" id="KAI3753083.1"/>
    </source>
</evidence>
<keyword evidence="2" id="KW-1185">Reference proteome</keyword>
<organism evidence="1 2">
    <name type="scientific">Cichorium intybus</name>
    <name type="common">Chicory</name>
    <dbReference type="NCBI Taxonomy" id="13427"/>
    <lineage>
        <taxon>Eukaryota</taxon>
        <taxon>Viridiplantae</taxon>
        <taxon>Streptophyta</taxon>
        <taxon>Embryophyta</taxon>
        <taxon>Tracheophyta</taxon>
        <taxon>Spermatophyta</taxon>
        <taxon>Magnoliopsida</taxon>
        <taxon>eudicotyledons</taxon>
        <taxon>Gunneridae</taxon>
        <taxon>Pentapetalae</taxon>
        <taxon>asterids</taxon>
        <taxon>campanulids</taxon>
        <taxon>Asterales</taxon>
        <taxon>Asteraceae</taxon>
        <taxon>Cichorioideae</taxon>
        <taxon>Cichorieae</taxon>
        <taxon>Cichoriinae</taxon>
        <taxon>Cichorium</taxon>
    </lineage>
</organism>
<proteinExistence type="predicted"/>
<comment type="caution">
    <text evidence="1">The sequence shown here is derived from an EMBL/GenBank/DDBJ whole genome shotgun (WGS) entry which is preliminary data.</text>
</comment>
<reference evidence="2" key="1">
    <citation type="journal article" date="2022" name="Mol. Ecol. Resour.">
        <title>The genomes of chicory, endive, great burdock and yacon provide insights into Asteraceae palaeo-polyploidization history and plant inulin production.</title>
        <authorList>
            <person name="Fan W."/>
            <person name="Wang S."/>
            <person name="Wang H."/>
            <person name="Wang A."/>
            <person name="Jiang F."/>
            <person name="Liu H."/>
            <person name="Zhao H."/>
            <person name="Xu D."/>
            <person name="Zhang Y."/>
        </authorList>
    </citation>
    <scope>NUCLEOTIDE SEQUENCE [LARGE SCALE GENOMIC DNA]</scope>
    <source>
        <strain evidence="2">cv. Punajuju</strain>
    </source>
</reference>
<dbReference type="EMBL" id="CM042012">
    <property type="protein sequence ID" value="KAI3753083.1"/>
    <property type="molecule type" value="Genomic_DNA"/>
</dbReference>
<dbReference type="Proteomes" id="UP001055811">
    <property type="component" value="Linkage Group LG04"/>
</dbReference>
<reference evidence="1 2" key="2">
    <citation type="journal article" date="2022" name="Mol. Ecol. Resour.">
        <title>The genomes of chicory, endive, great burdock and yacon provide insights into Asteraceae paleo-polyploidization history and plant inulin production.</title>
        <authorList>
            <person name="Fan W."/>
            <person name="Wang S."/>
            <person name="Wang H."/>
            <person name="Wang A."/>
            <person name="Jiang F."/>
            <person name="Liu H."/>
            <person name="Zhao H."/>
            <person name="Xu D."/>
            <person name="Zhang Y."/>
        </authorList>
    </citation>
    <scope>NUCLEOTIDE SEQUENCE [LARGE SCALE GENOMIC DNA]</scope>
    <source>
        <strain evidence="2">cv. Punajuju</strain>
        <tissue evidence="1">Leaves</tissue>
    </source>
</reference>